<evidence type="ECO:0000256" key="3">
    <source>
        <dbReference type="ARBA" id="ARBA00023034"/>
    </source>
</evidence>
<evidence type="ECO:0000259" key="6">
    <source>
        <dbReference type="Pfam" id="PF10392"/>
    </source>
</evidence>
<keyword evidence="9" id="KW-1185">Reference proteome</keyword>
<evidence type="ECO:0000256" key="1">
    <source>
        <dbReference type="ARBA" id="ARBA00004395"/>
    </source>
</evidence>
<dbReference type="Proteomes" id="UP000193920">
    <property type="component" value="Unassembled WGS sequence"/>
</dbReference>
<evidence type="ECO:0000313" key="9">
    <source>
        <dbReference type="Proteomes" id="UP000193920"/>
    </source>
</evidence>
<proteinExistence type="predicted"/>
<keyword evidence="3" id="KW-0333">Golgi apparatus</keyword>
<evidence type="ECO:0000313" key="8">
    <source>
        <dbReference type="EMBL" id="ORY25414.1"/>
    </source>
</evidence>
<organism evidence="8 9">
    <name type="scientific">Neocallimastix californiae</name>
    <dbReference type="NCBI Taxonomy" id="1754190"/>
    <lineage>
        <taxon>Eukaryota</taxon>
        <taxon>Fungi</taxon>
        <taxon>Fungi incertae sedis</taxon>
        <taxon>Chytridiomycota</taxon>
        <taxon>Chytridiomycota incertae sedis</taxon>
        <taxon>Neocallimastigomycetes</taxon>
        <taxon>Neocallimastigales</taxon>
        <taxon>Neocallimastigaceae</taxon>
        <taxon>Neocallimastix</taxon>
    </lineage>
</organism>
<sequence length="819" mass="95155">MNNSSQKTIVENPDYQPFMEDSFEPTQYVGMIVQNSQVAFGPTSDISSNIAKLNYSLEYIKKNLFEQITNNYESLLQQIDNVEMFENVIKQMQENLMEIFQTYERLKLKINIPYQEMEGYITQLKNIQKAAEILRHLIRFLYLVKRLENQVKSEDREVAKAALSLNEIDMILKESDLSGIDIVDNEMENINDIRKKIIEKADILIEKSFQSQNQSDLAIGLQVYANLDKMSEKIQSLFNSFINDIKVKINETFNASLLTKETQTRTFSLLGGIDNRLANNSKKTMALWNNLENLLDLYYKYYIKVYLIDRVLSRKRNPITHSSYNDEITKVLNGNIMAVFSKKISDLFDKQLKQSIKTSTYLQQVFQTEYPRLLRSVTDFYSRIALFNPEIFNDSNDSNSKNELPLIHSIKIFEAVYVNKSQTKLNDCIMKAFNERYQGSPVPTRDDINRILNTISSEIDLSRFDDHLLQQISQNISRSLTTFTTIKCPPLVHADVPVVPITATSSFCPSATTQNIEMINALWWLQENLWKMIEEGSTDEVLRNELQLPLEEIYKLLCSVVEPLMFNITKHIEGILLKIHKEDFNINSQSNNRMVSSEGGQCSSYVLELGNYLKWIKREIFNRIKCTENKEWIHSIAIRILDYFTRQMSLLKPMSEQGQLKLASDITTMEYYLNQWFTDCGIKNENDIFIKTQTIKAYKSLLFKPIELLSDPYQTAHIPTTLLLHHLFGRAPPELMLPHERFGWTGEHYSEWIDSHTEEELMELLSKCLEAYSEDQNRNCKIGEGEEKGQSSSSSSSFCEEYKLISQLLSKYKTDNNKS</sequence>
<accession>A0A1Y2ASH8</accession>
<dbReference type="EMBL" id="MCOG01000212">
    <property type="protein sequence ID" value="ORY25414.1"/>
    <property type="molecule type" value="Genomic_DNA"/>
</dbReference>
<name>A0A1Y2ASH8_9FUNG</name>
<dbReference type="STRING" id="1754190.A0A1Y2ASH8"/>
<feature type="coiled-coil region" evidence="5">
    <location>
        <begin position="75"/>
        <end position="109"/>
    </location>
</feature>
<gene>
    <name evidence="8" type="ORF">LY90DRAFT_674876</name>
</gene>
<protein>
    <recommendedName>
        <fullName evidence="2">Conserved oligomeric Golgi complex subunit 5</fullName>
    </recommendedName>
</protein>
<dbReference type="InterPro" id="IPR048485">
    <property type="entry name" value="COG5_helical"/>
</dbReference>
<dbReference type="GO" id="GO:0000139">
    <property type="term" value="C:Golgi membrane"/>
    <property type="evidence" value="ECO:0007669"/>
    <property type="project" value="UniProtKB-SubCell"/>
</dbReference>
<dbReference type="GO" id="GO:0017119">
    <property type="term" value="C:Golgi transport complex"/>
    <property type="evidence" value="ECO:0007669"/>
    <property type="project" value="InterPro"/>
</dbReference>
<dbReference type="InterPro" id="IPR019465">
    <property type="entry name" value="Cog5"/>
</dbReference>
<dbReference type="Pfam" id="PF20649">
    <property type="entry name" value="COG5_C"/>
    <property type="match status" value="1"/>
</dbReference>
<evidence type="ECO:0000256" key="4">
    <source>
        <dbReference type="ARBA" id="ARBA00023136"/>
    </source>
</evidence>
<comment type="subcellular location">
    <subcellularLocation>
        <location evidence="1">Golgi apparatus membrane</location>
        <topology evidence="1">Peripheral membrane protein</topology>
    </subcellularLocation>
</comment>
<dbReference type="PANTHER" id="PTHR13228:SF3">
    <property type="entry name" value="CONSERVED OLIGOMERIC GOLGI COMPLEX SUBUNIT 5"/>
    <property type="match status" value="1"/>
</dbReference>
<reference evidence="8 9" key="1">
    <citation type="submission" date="2016-08" db="EMBL/GenBank/DDBJ databases">
        <title>A Parts List for Fungal Cellulosomes Revealed by Comparative Genomics.</title>
        <authorList>
            <consortium name="DOE Joint Genome Institute"/>
            <person name="Haitjema C.H."/>
            <person name="Gilmore S.P."/>
            <person name="Henske J.K."/>
            <person name="Solomon K.V."/>
            <person name="De Groot R."/>
            <person name="Kuo A."/>
            <person name="Mondo S.J."/>
            <person name="Salamov A.A."/>
            <person name="Labutti K."/>
            <person name="Zhao Z."/>
            <person name="Chiniquy J."/>
            <person name="Barry K."/>
            <person name="Brewer H.M."/>
            <person name="Purvine S.O."/>
            <person name="Wright A.T."/>
            <person name="Boxma B."/>
            <person name="Van Alen T."/>
            <person name="Hackstein J.H."/>
            <person name="Baker S.E."/>
            <person name="Grigoriev I.V."/>
            <person name="O'Malley M.A."/>
        </authorList>
    </citation>
    <scope>NUCLEOTIDE SEQUENCE [LARGE SCALE GENOMIC DNA]</scope>
    <source>
        <strain evidence="8 9">G1</strain>
    </source>
</reference>
<dbReference type="Pfam" id="PF10392">
    <property type="entry name" value="COG5_N"/>
    <property type="match status" value="1"/>
</dbReference>
<keyword evidence="4" id="KW-0472">Membrane</keyword>
<dbReference type="OrthoDB" id="18786at2759"/>
<keyword evidence="5" id="KW-0175">Coiled coil</keyword>
<comment type="caution">
    <text evidence="8">The sequence shown here is derived from an EMBL/GenBank/DDBJ whole genome shotgun (WGS) entry which is preliminary data.</text>
</comment>
<feature type="domain" description="Conserved oligomeric Golgi complex subunit 5 helical" evidence="7">
    <location>
        <begin position="177"/>
        <end position="380"/>
    </location>
</feature>
<evidence type="ECO:0000256" key="5">
    <source>
        <dbReference type="SAM" id="Coils"/>
    </source>
</evidence>
<dbReference type="PANTHER" id="PTHR13228">
    <property type="entry name" value="CONSERVED OLIGOMERIC GOLGI COMPLEX COMPONENT 5"/>
    <property type="match status" value="1"/>
</dbReference>
<evidence type="ECO:0000256" key="2">
    <source>
        <dbReference type="ARBA" id="ARBA00020974"/>
    </source>
</evidence>
<dbReference type="GO" id="GO:0006891">
    <property type="term" value="P:intra-Golgi vesicle-mediated transport"/>
    <property type="evidence" value="ECO:0007669"/>
    <property type="project" value="InterPro"/>
</dbReference>
<dbReference type="AlphaFoldDB" id="A0A1Y2ASH8"/>
<feature type="domain" description="Conserved oligomeric Golgi complex subunit 5 N-terminal" evidence="6">
    <location>
        <begin position="17"/>
        <end position="147"/>
    </location>
</feature>
<evidence type="ECO:0000259" key="7">
    <source>
        <dbReference type="Pfam" id="PF20649"/>
    </source>
</evidence>
<dbReference type="InterPro" id="IPR049176">
    <property type="entry name" value="COG5_N"/>
</dbReference>